<feature type="region of interest" description="Disordered" evidence="1">
    <location>
        <begin position="256"/>
        <end position="283"/>
    </location>
</feature>
<comment type="caution">
    <text evidence="2">The sequence shown here is derived from an EMBL/GenBank/DDBJ whole genome shotgun (WGS) entry which is preliminary data.</text>
</comment>
<organism evidence="2 3">
    <name type="scientific">Polyangium spumosum</name>
    <dbReference type="NCBI Taxonomy" id="889282"/>
    <lineage>
        <taxon>Bacteria</taxon>
        <taxon>Pseudomonadati</taxon>
        <taxon>Myxococcota</taxon>
        <taxon>Polyangia</taxon>
        <taxon>Polyangiales</taxon>
        <taxon>Polyangiaceae</taxon>
        <taxon>Polyangium</taxon>
    </lineage>
</organism>
<reference evidence="2 3" key="1">
    <citation type="submission" date="2019-10" db="EMBL/GenBank/DDBJ databases">
        <title>A soil myxobacterium in the family Polyangiaceae.</title>
        <authorList>
            <person name="Li Y."/>
            <person name="Wang J."/>
        </authorList>
    </citation>
    <scope>NUCLEOTIDE SEQUENCE [LARGE SCALE GENOMIC DNA]</scope>
    <source>
        <strain evidence="2 3">DSM 14734</strain>
    </source>
</reference>
<sequence length="522" mass="56042">MIEWNHRYGNLDFDRGAIVRAALRAYVEAIFGSGALKRVSFAACAYAGWTGDLERGAFRDDDGCGNYNVVAWTEAGIVGLAYELGWGPIEQLDLSPSAVTGGPDDVRGAVPGLPEALEPALVMATGMLGVGPEHGQRDAGVGFWLHGDRAGGTFFDDPTSPGAKGLAMWGLLRGGRLLPPIYLSTHPSNSAALAECDRKDAPIHALLDAVVDRRLKGPTEFTPAELEALRVPASDPTRHLGAQRLLQKVGITWPGSPEIPDLPRQRRRNPFFPNPPTTTVRPRRGVDQGTLVRAALRAYVENVLARLDPLDRHPFAASFVPRWTGDLEQGAFRNGDAGGGYEVIAWSDAGVVGLAYELGYGPIEHLELPIDAVKGGPDDVRVALPELPAELASTLEMATCLLDVGAHGEKLASVGFWLRGAEVGGSFHDTYIMKGAERLRAWHSLQGGRLRRWYQGSYVADLGRTKAAPIQALVDAVTTRALAGPTELSPDELATLLPTPPDPARLLEARRLLQQVGVTWPG</sequence>
<protein>
    <submittedName>
        <fullName evidence="2">Uncharacterized protein</fullName>
    </submittedName>
</protein>
<gene>
    <name evidence="2" type="ORF">GF068_29760</name>
</gene>
<proteinExistence type="predicted"/>
<keyword evidence="3" id="KW-1185">Reference proteome</keyword>
<dbReference type="Proteomes" id="UP000440224">
    <property type="component" value="Unassembled WGS sequence"/>
</dbReference>
<evidence type="ECO:0000313" key="2">
    <source>
        <dbReference type="EMBL" id="MRG96075.1"/>
    </source>
</evidence>
<dbReference type="RefSeq" id="WP_153822883.1">
    <property type="nucleotide sequence ID" value="NZ_WJIE01000010.1"/>
</dbReference>
<evidence type="ECO:0000256" key="1">
    <source>
        <dbReference type="SAM" id="MobiDB-lite"/>
    </source>
</evidence>
<accession>A0A6N7Q0M1</accession>
<name>A0A6N7Q0M1_9BACT</name>
<dbReference type="OrthoDB" id="9795085at2"/>
<dbReference type="AlphaFoldDB" id="A0A6N7Q0M1"/>
<dbReference type="EMBL" id="WJIE01000010">
    <property type="protein sequence ID" value="MRG96075.1"/>
    <property type="molecule type" value="Genomic_DNA"/>
</dbReference>
<evidence type="ECO:0000313" key="3">
    <source>
        <dbReference type="Proteomes" id="UP000440224"/>
    </source>
</evidence>